<evidence type="ECO:0000313" key="2">
    <source>
        <dbReference type="EMBL" id="JAA88115.1"/>
    </source>
</evidence>
<reference evidence="2" key="2">
    <citation type="submission" date="2013-05" db="EMBL/GenBank/DDBJ databases">
        <authorList>
            <person name="Carter J.-M."/>
            <person name="Baker S.C."/>
            <person name="Pink R."/>
            <person name="Carter D.R.F."/>
            <person name="Collins A."/>
            <person name="Tomlin J."/>
            <person name="Gibbs M."/>
            <person name="Breuker C.J."/>
        </authorList>
    </citation>
    <scope>NUCLEOTIDE SEQUENCE</scope>
    <source>
        <tissue evidence="2">Ovary</tissue>
    </source>
</reference>
<sequence>MHFSLRRSAEATRQSRREREGANGRNVSYHKRRAELFSFQIYYSIVTNSTIYPIELNREAVALKYVDECGGAGAASAPAAPTGAPRWPRPRRP</sequence>
<feature type="region of interest" description="Disordered" evidence="1">
    <location>
        <begin position="1"/>
        <end position="27"/>
    </location>
</feature>
<feature type="compositionally biased region" description="Low complexity" evidence="1">
    <location>
        <begin position="74"/>
        <end position="85"/>
    </location>
</feature>
<feature type="non-terminal residue" evidence="2">
    <location>
        <position position="93"/>
    </location>
</feature>
<reference evidence="2" key="1">
    <citation type="journal article" date="2013" name="BMC Genomics">
        <title>Unscrambling butterfly oogenesis.</title>
        <authorList>
            <person name="Carter J.M."/>
            <person name="Baker S.C."/>
            <person name="Pink R."/>
            <person name="Carter D.R."/>
            <person name="Collins A."/>
            <person name="Tomlin J."/>
            <person name="Gibbs M."/>
            <person name="Breuker C.J."/>
        </authorList>
    </citation>
    <scope>NUCLEOTIDE SEQUENCE</scope>
    <source>
        <tissue evidence="2">Ovary</tissue>
    </source>
</reference>
<dbReference type="EMBL" id="GAIX01004445">
    <property type="protein sequence ID" value="JAA88115.1"/>
    <property type="molecule type" value="Transcribed_RNA"/>
</dbReference>
<feature type="compositionally biased region" description="Basic and acidic residues" evidence="1">
    <location>
        <begin position="7"/>
        <end position="22"/>
    </location>
</feature>
<proteinExistence type="predicted"/>
<protein>
    <submittedName>
        <fullName evidence="2">Uncharacterized protein</fullName>
    </submittedName>
</protein>
<organism evidence="2">
    <name type="scientific">Pararge aegeria</name>
    <name type="common">speckled wood butterfly</name>
    <dbReference type="NCBI Taxonomy" id="116150"/>
    <lineage>
        <taxon>Eukaryota</taxon>
        <taxon>Metazoa</taxon>
        <taxon>Ecdysozoa</taxon>
        <taxon>Arthropoda</taxon>
        <taxon>Hexapoda</taxon>
        <taxon>Insecta</taxon>
        <taxon>Pterygota</taxon>
        <taxon>Neoptera</taxon>
        <taxon>Endopterygota</taxon>
        <taxon>Lepidoptera</taxon>
        <taxon>Glossata</taxon>
        <taxon>Ditrysia</taxon>
        <taxon>Papilionoidea</taxon>
        <taxon>Nymphalidae</taxon>
        <taxon>Satyrinae</taxon>
        <taxon>Satyrini</taxon>
        <taxon>Parargina</taxon>
        <taxon>Pararge</taxon>
    </lineage>
</organism>
<dbReference type="AlphaFoldDB" id="S4PKK5"/>
<accession>S4PKK5</accession>
<feature type="region of interest" description="Disordered" evidence="1">
    <location>
        <begin position="71"/>
        <end position="93"/>
    </location>
</feature>
<name>S4PKK5_9NEOP</name>
<evidence type="ECO:0000256" key="1">
    <source>
        <dbReference type="SAM" id="MobiDB-lite"/>
    </source>
</evidence>